<organism evidence="3 4">
    <name type="scientific">Dillenia turbinata</name>
    <dbReference type="NCBI Taxonomy" id="194707"/>
    <lineage>
        <taxon>Eukaryota</taxon>
        <taxon>Viridiplantae</taxon>
        <taxon>Streptophyta</taxon>
        <taxon>Embryophyta</taxon>
        <taxon>Tracheophyta</taxon>
        <taxon>Spermatophyta</taxon>
        <taxon>Magnoliopsida</taxon>
        <taxon>eudicotyledons</taxon>
        <taxon>Gunneridae</taxon>
        <taxon>Pentapetalae</taxon>
        <taxon>Dilleniales</taxon>
        <taxon>Dilleniaceae</taxon>
        <taxon>Dillenia</taxon>
    </lineage>
</organism>
<feature type="compositionally biased region" description="Basic residues" evidence="2">
    <location>
        <begin position="179"/>
        <end position="194"/>
    </location>
</feature>
<gene>
    <name evidence="3" type="ORF">RJ641_036402</name>
</gene>
<feature type="compositionally biased region" description="Basic and acidic residues" evidence="2">
    <location>
        <begin position="101"/>
        <end position="138"/>
    </location>
</feature>
<evidence type="ECO:0000313" key="3">
    <source>
        <dbReference type="EMBL" id="KAK6933508.1"/>
    </source>
</evidence>
<evidence type="ECO:0000256" key="2">
    <source>
        <dbReference type="SAM" id="MobiDB-lite"/>
    </source>
</evidence>
<feature type="compositionally biased region" description="Basic and acidic residues" evidence="2">
    <location>
        <begin position="195"/>
        <end position="206"/>
    </location>
</feature>
<proteinExistence type="predicted"/>
<feature type="compositionally biased region" description="Polar residues" evidence="2">
    <location>
        <begin position="384"/>
        <end position="395"/>
    </location>
</feature>
<accession>A0AAN8VT59</accession>
<feature type="region of interest" description="Disordered" evidence="2">
    <location>
        <begin position="299"/>
        <end position="476"/>
    </location>
</feature>
<feature type="compositionally biased region" description="Basic and acidic residues" evidence="2">
    <location>
        <begin position="350"/>
        <end position="359"/>
    </location>
</feature>
<feature type="coiled-coil region" evidence="1">
    <location>
        <begin position="37"/>
        <end position="71"/>
    </location>
</feature>
<keyword evidence="4" id="KW-1185">Reference proteome</keyword>
<feature type="compositionally biased region" description="Basic and acidic residues" evidence="2">
    <location>
        <begin position="330"/>
        <end position="339"/>
    </location>
</feature>
<keyword evidence="1" id="KW-0175">Coiled coil</keyword>
<feature type="compositionally biased region" description="Basic and acidic residues" evidence="2">
    <location>
        <begin position="299"/>
        <end position="308"/>
    </location>
</feature>
<feature type="compositionally biased region" description="Basic and acidic residues" evidence="2">
    <location>
        <begin position="401"/>
        <end position="423"/>
    </location>
</feature>
<feature type="region of interest" description="Disordered" evidence="2">
    <location>
        <begin position="88"/>
        <end position="221"/>
    </location>
</feature>
<dbReference type="EMBL" id="JBAMMX010000009">
    <property type="protein sequence ID" value="KAK6933508.1"/>
    <property type="molecule type" value="Genomic_DNA"/>
</dbReference>
<protein>
    <submittedName>
        <fullName evidence="3">Uncharacterized protein</fullName>
    </submittedName>
</protein>
<evidence type="ECO:0000256" key="1">
    <source>
        <dbReference type="SAM" id="Coils"/>
    </source>
</evidence>
<reference evidence="3 4" key="1">
    <citation type="submission" date="2023-12" db="EMBL/GenBank/DDBJ databases">
        <title>A high-quality genome assembly for Dillenia turbinata (Dilleniales).</title>
        <authorList>
            <person name="Chanderbali A."/>
        </authorList>
    </citation>
    <scope>NUCLEOTIDE SEQUENCE [LARGE SCALE GENOMIC DNA]</scope>
    <source>
        <strain evidence="3">LSX21</strain>
        <tissue evidence="3">Leaf</tissue>
    </source>
</reference>
<name>A0AAN8VT59_9MAGN</name>
<sequence length="613" mass="68347">MAGSINGDQRKLTDVEDSNAMTIEFLRARLLSERSVSRTARQRADELAKRVLELEEQLRIVTLQRKKAEKATADVLAILENHGLSDFSETFDSSSDQEGMTVRESKVGDKATKDGENCKELKAGRNEVEDFSGSEHDSSSLPGRSLSWRSNGSAYSHERKYTGSSARRHGSFSSIGSSPKHRTGKSCRQIKHRETRLTNKEAKIDPGLDSQGNEIASPLEYPSNCCDDEAQNCTVASQNQEDDATLKVLESAADYLERQRKVTGKICYLNGHGKDEEMERVLEQQAQLIGQYEAEEKAQREWEEKFKENNGGTPDSCEPGNQSDVTEERDEIKMQETHSSEAIAFQDQQAETKPEDFTKMSRSHFMSEETVANVDMGQHDHKSQSTVAHESSSNPELKLSGQEKSDRVAEGKQKVDRPKEHSVHQPSLGLSHPPLPHHHSNGSPGNQSTRSLSPSRARHSFHEGEASESRDELQAQMPHKAPKQLNTVLEALQKARLSLKHEINKVPLIEGPPAMKRLEPTLAVRYPQLAKIPIGCPELFRVPTDFPFGTASSADTLSSGPQLDLRSPYPDVRVAALKMYDSQQDQLVSSDFDYALRSQLGMELFLIQSTSRQ</sequence>
<feature type="compositionally biased region" description="Polar residues" evidence="2">
    <location>
        <begin position="139"/>
        <end position="154"/>
    </location>
</feature>
<dbReference type="AlphaFoldDB" id="A0AAN8VT59"/>
<comment type="caution">
    <text evidence="3">The sequence shown here is derived from an EMBL/GenBank/DDBJ whole genome shotgun (WGS) entry which is preliminary data.</text>
</comment>
<feature type="compositionally biased region" description="Basic and acidic residues" evidence="2">
    <location>
        <begin position="460"/>
        <end position="473"/>
    </location>
</feature>
<evidence type="ECO:0000313" key="4">
    <source>
        <dbReference type="Proteomes" id="UP001370490"/>
    </source>
</evidence>
<dbReference type="PANTHER" id="PTHR33701">
    <property type="entry name" value="TRANSMEMBRANE PROTEIN"/>
    <property type="match status" value="1"/>
</dbReference>
<dbReference type="PANTHER" id="PTHR33701:SF3">
    <property type="entry name" value="TRANSCRIPTIONAL REGULATOR ATRX"/>
    <property type="match status" value="1"/>
</dbReference>
<dbReference type="Proteomes" id="UP001370490">
    <property type="component" value="Unassembled WGS sequence"/>
</dbReference>